<comment type="similarity">
    <text evidence="1">Belongs to the CDI family.</text>
</comment>
<accession>A0A401S8C5</accession>
<dbReference type="InterPro" id="IPR029841">
    <property type="entry name" value="CDKN1A"/>
</dbReference>
<sequence length="186" mass="21813">MRIVCLWKALSANVGDANSLRVSRSWWTSSIGDTMMGGHSEEGKLEIDRKIKVEHVRRNLFGPVDHEQLQQDFQHLLRANIEAAGQKWNYDFGREVPSEGTLEWEELKCHDVPAFYRSRVIIREKHWRGIQEPAVHRRSCELPVPQSKQLKAQVTPEPKRRKQTYITDYYSTKKRCTGPIHHSRRK</sequence>
<reference evidence="4 5" key="1">
    <citation type="journal article" date="2018" name="Nat. Ecol. Evol.">
        <title>Shark genomes provide insights into elasmobranch evolution and the origin of vertebrates.</title>
        <authorList>
            <person name="Hara Y"/>
            <person name="Yamaguchi K"/>
            <person name="Onimaru K"/>
            <person name="Kadota M"/>
            <person name="Koyanagi M"/>
            <person name="Keeley SD"/>
            <person name="Tatsumi K"/>
            <person name="Tanaka K"/>
            <person name="Motone F"/>
            <person name="Kageyama Y"/>
            <person name="Nozu R"/>
            <person name="Adachi N"/>
            <person name="Nishimura O"/>
            <person name="Nakagawa R"/>
            <person name="Tanegashima C"/>
            <person name="Kiyatake I"/>
            <person name="Matsumoto R"/>
            <person name="Murakumo K"/>
            <person name="Nishida K"/>
            <person name="Terakita A"/>
            <person name="Kuratani S"/>
            <person name="Sato K"/>
            <person name="Hyodo S Kuraku.S."/>
        </authorList>
    </citation>
    <scope>NUCLEOTIDE SEQUENCE [LARGE SCALE GENOMIC DNA]</scope>
</reference>
<dbReference type="InterPro" id="IPR003175">
    <property type="entry name" value="CDI_dom"/>
</dbReference>
<evidence type="ECO:0000313" key="4">
    <source>
        <dbReference type="EMBL" id="GCC26633.1"/>
    </source>
</evidence>
<dbReference type="GO" id="GO:0007346">
    <property type="term" value="P:regulation of mitotic cell cycle"/>
    <property type="evidence" value="ECO:0007669"/>
    <property type="project" value="InterPro"/>
</dbReference>
<dbReference type="Proteomes" id="UP000287033">
    <property type="component" value="Unassembled WGS sequence"/>
</dbReference>
<evidence type="ECO:0000256" key="2">
    <source>
        <dbReference type="ARBA" id="ARBA00023013"/>
    </source>
</evidence>
<dbReference type="PANTHER" id="PTHR46778:SF2">
    <property type="entry name" value="CYCLIN-DEPENDENT KINASE INHIBITOR DOMAIN-CONTAINING PROTEIN"/>
    <property type="match status" value="1"/>
</dbReference>
<keyword evidence="5" id="KW-1185">Reference proteome</keyword>
<dbReference type="Gene3D" id="4.10.365.10">
    <property type="entry name" value="p27"/>
    <property type="match status" value="1"/>
</dbReference>
<keyword evidence="2" id="KW-0649">Protein kinase inhibitor</keyword>
<dbReference type="STRING" id="137246.A0A401S8C5"/>
<organism evidence="4 5">
    <name type="scientific">Chiloscyllium punctatum</name>
    <name type="common">Brownbanded bambooshark</name>
    <name type="synonym">Hemiscyllium punctatum</name>
    <dbReference type="NCBI Taxonomy" id="137246"/>
    <lineage>
        <taxon>Eukaryota</taxon>
        <taxon>Metazoa</taxon>
        <taxon>Chordata</taxon>
        <taxon>Craniata</taxon>
        <taxon>Vertebrata</taxon>
        <taxon>Chondrichthyes</taxon>
        <taxon>Elasmobranchii</taxon>
        <taxon>Galeomorphii</taxon>
        <taxon>Galeoidea</taxon>
        <taxon>Orectolobiformes</taxon>
        <taxon>Hemiscylliidae</taxon>
        <taxon>Chiloscyllium</taxon>
    </lineage>
</organism>
<dbReference type="OMA" id="AGQKWNY"/>
<dbReference type="Pfam" id="PF02234">
    <property type="entry name" value="CDI"/>
    <property type="match status" value="1"/>
</dbReference>
<evidence type="ECO:0000259" key="3">
    <source>
        <dbReference type="Pfam" id="PF02234"/>
    </source>
</evidence>
<comment type="caution">
    <text evidence="4">The sequence shown here is derived from an EMBL/GenBank/DDBJ whole genome shotgun (WGS) entry which is preliminary data.</text>
</comment>
<dbReference type="GO" id="GO:0004861">
    <property type="term" value="F:cyclin-dependent protein serine/threonine kinase inhibitor activity"/>
    <property type="evidence" value="ECO:0007669"/>
    <property type="project" value="InterPro"/>
</dbReference>
<gene>
    <name evidence="4" type="ORF">chiPu_0005051</name>
</gene>
<dbReference type="OrthoDB" id="9940972at2759"/>
<feature type="domain" description="Cyclin-dependent kinase inhibitor" evidence="3">
    <location>
        <begin position="59"/>
        <end position="107"/>
    </location>
</feature>
<evidence type="ECO:0000256" key="1">
    <source>
        <dbReference type="ARBA" id="ARBA00006726"/>
    </source>
</evidence>
<proteinExistence type="inferred from homology"/>
<dbReference type="PANTHER" id="PTHR46778">
    <property type="entry name" value="CYCLIN-DEPENDENT KINASE INHIBITOR 1-RELATED"/>
    <property type="match status" value="1"/>
</dbReference>
<evidence type="ECO:0000313" key="5">
    <source>
        <dbReference type="Proteomes" id="UP000287033"/>
    </source>
</evidence>
<protein>
    <recommendedName>
        <fullName evidence="3">Cyclin-dependent kinase inhibitor domain-containing protein</fullName>
    </recommendedName>
</protein>
<dbReference type="AlphaFoldDB" id="A0A401S8C5"/>
<dbReference type="InterPro" id="IPR044898">
    <property type="entry name" value="CDI_dom_sf"/>
</dbReference>
<dbReference type="GO" id="GO:0072331">
    <property type="term" value="P:signal transduction by p53 class mediator"/>
    <property type="evidence" value="ECO:0007669"/>
    <property type="project" value="InterPro"/>
</dbReference>
<dbReference type="GO" id="GO:0005634">
    <property type="term" value="C:nucleus"/>
    <property type="evidence" value="ECO:0007669"/>
    <property type="project" value="InterPro"/>
</dbReference>
<name>A0A401S8C5_CHIPU</name>
<dbReference type="EMBL" id="BEZZ01000132">
    <property type="protein sequence ID" value="GCC26633.1"/>
    <property type="molecule type" value="Genomic_DNA"/>
</dbReference>